<dbReference type="InterPro" id="IPR018211">
    <property type="entry name" value="ADH_Fe_CS"/>
</dbReference>
<feature type="domain" description="Fe-containing alcohol dehydrogenase-like C-terminal" evidence="3">
    <location>
        <begin position="189"/>
        <end position="388"/>
    </location>
</feature>
<reference evidence="5" key="1">
    <citation type="submission" date="2019-02" db="EMBL/GenBank/DDBJ databases">
        <title>Draft genome sequence of Enterococcus sp. Gos25-1.</title>
        <authorList>
            <person name="Tanaka N."/>
            <person name="Shiwa Y."/>
            <person name="Fujita N."/>
        </authorList>
    </citation>
    <scope>NUCLEOTIDE SEQUENCE [LARGE SCALE GENOMIC DNA]</scope>
    <source>
        <strain evidence="5">Gos25-1</strain>
    </source>
</reference>
<dbReference type="InterPro" id="IPR044731">
    <property type="entry name" value="BDH-like"/>
</dbReference>
<dbReference type="PROSITE" id="PS00060">
    <property type="entry name" value="ADH_IRON_2"/>
    <property type="match status" value="1"/>
</dbReference>
<dbReference type="EMBL" id="BJCC01000016">
    <property type="protein sequence ID" value="GCF94286.1"/>
    <property type="molecule type" value="Genomic_DNA"/>
</dbReference>
<dbReference type="SUPFAM" id="SSF56796">
    <property type="entry name" value="Dehydroquinate synthase-like"/>
    <property type="match status" value="1"/>
</dbReference>
<dbReference type="GO" id="GO:1990362">
    <property type="term" value="F:butanol dehydrogenase (NAD+) activity"/>
    <property type="evidence" value="ECO:0007669"/>
    <property type="project" value="InterPro"/>
</dbReference>
<dbReference type="RefSeq" id="WP_146622720.1">
    <property type="nucleotide sequence ID" value="NZ_BJCC01000016.1"/>
</dbReference>
<gene>
    <name evidence="4" type="ORF">NRIC_21770</name>
</gene>
<keyword evidence="1" id="KW-0560">Oxidoreductase</keyword>
<dbReference type="Pfam" id="PF25137">
    <property type="entry name" value="ADH_Fe_C"/>
    <property type="match status" value="1"/>
</dbReference>
<proteinExistence type="predicted"/>
<dbReference type="PANTHER" id="PTHR43633">
    <property type="entry name" value="ALCOHOL DEHYDROGENASE YQHD"/>
    <property type="match status" value="1"/>
</dbReference>
<dbReference type="Gene3D" id="3.40.50.1970">
    <property type="match status" value="1"/>
</dbReference>
<evidence type="ECO:0000313" key="4">
    <source>
        <dbReference type="EMBL" id="GCF94286.1"/>
    </source>
</evidence>
<evidence type="ECO:0000256" key="1">
    <source>
        <dbReference type="ARBA" id="ARBA00023002"/>
    </source>
</evidence>
<dbReference type="FunFam" id="3.40.50.1970:FF:000003">
    <property type="entry name" value="Alcohol dehydrogenase, iron-containing"/>
    <property type="match status" value="1"/>
</dbReference>
<organism evidence="4 5">
    <name type="scientific">Enterococcus florum</name>
    <dbReference type="NCBI Taxonomy" id="2480627"/>
    <lineage>
        <taxon>Bacteria</taxon>
        <taxon>Bacillati</taxon>
        <taxon>Bacillota</taxon>
        <taxon>Bacilli</taxon>
        <taxon>Lactobacillales</taxon>
        <taxon>Enterococcaceae</taxon>
        <taxon>Enterococcus</taxon>
    </lineage>
</organism>
<dbReference type="CDD" id="cd08187">
    <property type="entry name" value="BDH"/>
    <property type="match status" value="1"/>
</dbReference>
<dbReference type="GO" id="GO:0046872">
    <property type="term" value="F:metal ion binding"/>
    <property type="evidence" value="ECO:0007669"/>
    <property type="project" value="InterPro"/>
</dbReference>
<dbReference type="PANTHER" id="PTHR43633:SF1">
    <property type="entry name" value="ALCOHOL DEHYDROGENASE YQHD"/>
    <property type="match status" value="1"/>
</dbReference>
<dbReference type="GO" id="GO:0005829">
    <property type="term" value="C:cytosol"/>
    <property type="evidence" value="ECO:0007669"/>
    <property type="project" value="TreeGrafter"/>
</dbReference>
<sequence>MENFTFHVSTDIRFGKDRLDELPEVLESFGKRVLLVYGGGSIKKMGLYDQVMARLKANNNQVFELSGVEPNPRVETVRRGVEICRDENIDVLLAVGGGSTIDCAKVVAAATLYEGDAWDLVLQRRTFKGPALPLVTILTLAATGTEMNSGAVISNLSTNQKLGVGSPSMLPKVSFLDPQNTYSVNAYQTAAGSADIFSHLIENYFKRTEGTDVQDAVSEGLMRTVIKNCPIALKEPQNYEARANLMWASSLALNGLTGNGKTGSWSCHPIEHELSAFYDITHGVGLAILTPRWMDYALSDETVDTFAQFAWNVWNVEERVPMLAARIGIQKTYDYFKDCGIPMTLPEVGINEEKFDIMAKQAVEHNKIKTMAYVPMDVEDVKEILEACLTESSFV</sequence>
<evidence type="ECO:0000259" key="2">
    <source>
        <dbReference type="Pfam" id="PF00465"/>
    </source>
</evidence>
<name>A0A4P5P9M8_9ENTE</name>
<dbReference type="GO" id="GO:0008106">
    <property type="term" value="F:alcohol dehydrogenase (NADP+) activity"/>
    <property type="evidence" value="ECO:0007669"/>
    <property type="project" value="TreeGrafter"/>
</dbReference>
<dbReference type="InterPro" id="IPR001670">
    <property type="entry name" value="ADH_Fe/GldA"/>
</dbReference>
<dbReference type="OrthoDB" id="9801156at2"/>
<evidence type="ECO:0000313" key="5">
    <source>
        <dbReference type="Proteomes" id="UP000290567"/>
    </source>
</evidence>
<dbReference type="Pfam" id="PF00465">
    <property type="entry name" value="Fe-ADH"/>
    <property type="match status" value="1"/>
</dbReference>
<dbReference type="Gene3D" id="1.20.1090.10">
    <property type="entry name" value="Dehydroquinate synthase-like - alpha domain"/>
    <property type="match status" value="1"/>
</dbReference>
<protein>
    <submittedName>
        <fullName evidence="4">NADH-dependent alcohol dehydrogenase</fullName>
    </submittedName>
</protein>
<dbReference type="AlphaFoldDB" id="A0A4P5P9M8"/>
<dbReference type="InterPro" id="IPR056798">
    <property type="entry name" value="ADH_Fe_C"/>
</dbReference>
<keyword evidence="5" id="KW-1185">Reference proteome</keyword>
<dbReference type="Proteomes" id="UP000290567">
    <property type="component" value="Unassembled WGS sequence"/>
</dbReference>
<comment type="caution">
    <text evidence="4">The sequence shown here is derived from an EMBL/GenBank/DDBJ whole genome shotgun (WGS) entry which is preliminary data.</text>
</comment>
<dbReference type="GO" id="GO:1990002">
    <property type="term" value="F:methylglyoxal reductase (NADPH) (acetol producing) activity"/>
    <property type="evidence" value="ECO:0007669"/>
    <property type="project" value="TreeGrafter"/>
</dbReference>
<feature type="domain" description="Alcohol dehydrogenase iron-type/glycerol dehydrogenase GldA" evidence="2">
    <location>
        <begin position="10"/>
        <end position="178"/>
    </location>
</feature>
<accession>A0A4P5P9M8</accession>
<evidence type="ECO:0000259" key="3">
    <source>
        <dbReference type="Pfam" id="PF25137"/>
    </source>
</evidence>